<dbReference type="Gene3D" id="2.60.40.2130">
    <property type="entry name" value="F-spondin domain"/>
    <property type="match status" value="1"/>
</dbReference>
<keyword evidence="5" id="KW-1185">Reference proteome</keyword>
<protein>
    <submittedName>
        <fullName evidence="4">Spondin domain-containing protein</fullName>
    </submittedName>
</protein>
<dbReference type="InterPro" id="IPR026444">
    <property type="entry name" value="Secre_tail"/>
</dbReference>
<dbReference type="InterPro" id="IPR051418">
    <property type="entry name" value="Spondin/Thrombospondin_T1"/>
</dbReference>
<evidence type="ECO:0000256" key="1">
    <source>
        <dbReference type="ARBA" id="ARBA00022729"/>
    </source>
</evidence>
<dbReference type="NCBIfam" id="NF038123">
    <property type="entry name" value="NF038123_dom"/>
    <property type="match status" value="1"/>
</dbReference>
<evidence type="ECO:0000259" key="3">
    <source>
        <dbReference type="PROSITE" id="PS51020"/>
    </source>
</evidence>
<feature type="signal peptide" evidence="2">
    <location>
        <begin position="1"/>
        <end position="22"/>
    </location>
</feature>
<dbReference type="PANTHER" id="PTHR11311">
    <property type="entry name" value="SPONDIN"/>
    <property type="match status" value="1"/>
</dbReference>
<dbReference type="RefSeq" id="WP_349240882.1">
    <property type="nucleotide sequence ID" value="NZ_JAVTTO010000002.1"/>
</dbReference>
<dbReference type="InterPro" id="IPR038678">
    <property type="entry name" value="Spondin_N_sf"/>
</dbReference>
<dbReference type="EMBL" id="JAVTTO010000002">
    <property type="protein sequence ID" value="MDT7831623.1"/>
    <property type="molecule type" value="Genomic_DNA"/>
</dbReference>
<dbReference type="PROSITE" id="PS51020">
    <property type="entry name" value="SPONDIN"/>
    <property type="match status" value="1"/>
</dbReference>
<proteinExistence type="predicted"/>
<comment type="caution">
    <text evidence="4">The sequence shown here is derived from an EMBL/GenBank/DDBJ whole genome shotgun (WGS) entry which is preliminary data.</text>
</comment>
<dbReference type="Proteomes" id="UP001257277">
    <property type="component" value="Unassembled WGS sequence"/>
</dbReference>
<evidence type="ECO:0000313" key="5">
    <source>
        <dbReference type="Proteomes" id="UP001257277"/>
    </source>
</evidence>
<dbReference type="Pfam" id="PF06468">
    <property type="entry name" value="Spond_N"/>
    <property type="match status" value="1"/>
</dbReference>
<sequence>MKKITLLLLSFTSLNFFGQSTATYTVTFNSIWNATDHTSVPGNAHWSRLVGATHNTANQFFQLGANATTGIKNVAEFGSNAVFSNEVNTAITNNQADQFINGPSLGTATGDMIISNLQVTEDFPLLSLISMIAPSPDWVIAINSYDLFNGGSWVTSATIDMFAYDAGTDSGSDYASGNVITSPFQPISMINGAPINGNKMGTLTITLESVLSVPTVDLFTSIKVYPNPSNGNVTINNPTSIELQRIEVYNVLGSRIRTFTKNLGANKNIDLDLNALKKGMYILKLISEDNKTKTQRLVLQ</sequence>
<dbReference type="NCBIfam" id="TIGR04183">
    <property type="entry name" value="Por_Secre_tail"/>
    <property type="match status" value="1"/>
</dbReference>
<feature type="domain" description="Spondin" evidence="3">
    <location>
        <begin position="12"/>
        <end position="199"/>
    </location>
</feature>
<gene>
    <name evidence="4" type="ORF">RQM59_04485</name>
</gene>
<dbReference type="PANTHER" id="PTHR11311:SF15">
    <property type="entry name" value="SPONDIN-2"/>
    <property type="match status" value="1"/>
</dbReference>
<dbReference type="Pfam" id="PF18962">
    <property type="entry name" value="Por_Secre_tail"/>
    <property type="match status" value="1"/>
</dbReference>
<organism evidence="4 5">
    <name type="scientific">Asprobacillus argus</name>
    <dbReference type="NCBI Taxonomy" id="3076534"/>
    <lineage>
        <taxon>Bacteria</taxon>
        <taxon>Pseudomonadati</taxon>
        <taxon>Bacteroidota</taxon>
        <taxon>Flavobacteriia</taxon>
        <taxon>Flavobacteriales</taxon>
        <taxon>Flavobacteriaceae</taxon>
        <taxon>Asprobacillus</taxon>
    </lineage>
</organism>
<dbReference type="InterPro" id="IPR009465">
    <property type="entry name" value="Spondin_N"/>
</dbReference>
<evidence type="ECO:0000256" key="2">
    <source>
        <dbReference type="SAM" id="SignalP"/>
    </source>
</evidence>
<reference evidence="4 5" key="1">
    <citation type="submission" date="2023-09" db="EMBL/GenBank/DDBJ databases">
        <title>Novel taxa isolated from Blanes Bay.</title>
        <authorList>
            <person name="Rey-Velasco X."/>
            <person name="Lucena T."/>
        </authorList>
    </citation>
    <scope>NUCLEOTIDE SEQUENCE [LARGE SCALE GENOMIC DNA]</scope>
    <source>
        <strain evidence="4 5">S356</strain>
    </source>
</reference>
<feature type="chain" id="PRO_5045804099" evidence="2">
    <location>
        <begin position="23"/>
        <end position="300"/>
    </location>
</feature>
<evidence type="ECO:0000313" key="4">
    <source>
        <dbReference type="EMBL" id="MDT7831623.1"/>
    </source>
</evidence>
<name>A0ABU3LEJ7_9FLAO</name>
<keyword evidence="1 2" id="KW-0732">Signal</keyword>
<accession>A0ABU3LEJ7</accession>